<sequence length="419" mass="46954">MITFSEMGRLDKWRPFLLQFALIAWVTGFWWCRGRWEQGLLLQWVVLPAFALNADHAWNLWKEWFGAGVRRYFCWWSLFSLIEWQFWVTGARAGDWWGGAGSGKDFVVLSILVTSLALLGQNPSARLRLWWSVMVVALVAIGASFFHFYQDYGISEQRFRLVWRYRAGFNAVTTGILVGFALVVCWGPWARHRRIPVWGQYLALIFLGAALAASESRGALLAALVAGGGHLLQGILLGKSPFKLRLAPAYVWQNLLVPVAGFVAYWAMALQFGKAEGDDLMSRGSAGRLDVYQEYLKQLSGWDWAVGTGEVFSLPPEELGWLVHHPHSAYLGQLAGYGVLGSLLLLVFLGVALWTIRRRPELPLVLFGLAAGLFDGGQFFSAFSVARWEILVVFVPLVVALSAHESLHPSLSSEIEDFQ</sequence>
<feature type="transmembrane region" description="Helical" evidence="1">
    <location>
        <begin position="16"/>
        <end position="36"/>
    </location>
</feature>
<feature type="transmembrane region" description="Helical" evidence="1">
    <location>
        <begin position="129"/>
        <end position="149"/>
    </location>
</feature>
<dbReference type="Proteomes" id="UP000644507">
    <property type="component" value="Unassembled WGS sequence"/>
</dbReference>
<reference evidence="2" key="2">
    <citation type="submission" date="2020-09" db="EMBL/GenBank/DDBJ databases">
        <authorList>
            <person name="Sun Q."/>
            <person name="Kim S."/>
        </authorList>
    </citation>
    <scope>NUCLEOTIDE SEQUENCE</scope>
    <source>
        <strain evidence="2">KCTC 12988</strain>
    </source>
</reference>
<keyword evidence="1" id="KW-0812">Transmembrane</keyword>
<dbReference type="AlphaFoldDB" id="A0A918WG11"/>
<feature type="transmembrane region" description="Helical" evidence="1">
    <location>
        <begin position="362"/>
        <end position="380"/>
    </location>
</feature>
<feature type="transmembrane region" description="Helical" evidence="1">
    <location>
        <begin position="219"/>
        <end position="237"/>
    </location>
</feature>
<comment type="caution">
    <text evidence="2">The sequence shown here is derived from an EMBL/GenBank/DDBJ whole genome shotgun (WGS) entry which is preliminary data.</text>
</comment>
<proteinExistence type="predicted"/>
<dbReference type="EMBL" id="BMXI01000002">
    <property type="protein sequence ID" value="GHC44063.1"/>
    <property type="molecule type" value="Genomic_DNA"/>
</dbReference>
<feature type="transmembrane region" description="Helical" evidence="1">
    <location>
        <begin position="73"/>
        <end position="94"/>
    </location>
</feature>
<evidence type="ECO:0000256" key="1">
    <source>
        <dbReference type="SAM" id="Phobius"/>
    </source>
</evidence>
<evidence type="ECO:0000313" key="3">
    <source>
        <dbReference type="Proteomes" id="UP000644507"/>
    </source>
</evidence>
<feature type="transmembrane region" description="Helical" evidence="1">
    <location>
        <begin position="334"/>
        <end position="355"/>
    </location>
</feature>
<evidence type="ECO:0008006" key="4">
    <source>
        <dbReference type="Google" id="ProtNLM"/>
    </source>
</evidence>
<keyword evidence="1" id="KW-1133">Transmembrane helix</keyword>
<feature type="transmembrane region" description="Helical" evidence="1">
    <location>
        <begin position="169"/>
        <end position="188"/>
    </location>
</feature>
<reference evidence="2" key="1">
    <citation type="journal article" date="2014" name="Int. J. Syst. Evol. Microbiol.">
        <title>Complete genome sequence of Corynebacterium casei LMG S-19264T (=DSM 44701T), isolated from a smear-ripened cheese.</title>
        <authorList>
            <consortium name="US DOE Joint Genome Institute (JGI-PGF)"/>
            <person name="Walter F."/>
            <person name="Albersmeier A."/>
            <person name="Kalinowski J."/>
            <person name="Ruckert C."/>
        </authorList>
    </citation>
    <scope>NUCLEOTIDE SEQUENCE</scope>
    <source>
        <strain evidence="2">KCTC 12988</strain>
    </source>
</reference>
<name>A0A918WG11_9BACT</name>
<feature type="transmembrane region" description="Helical" evidence="1">
    <location>
        <begin position="106"/>
        <end position="122"/>
    </location>
</feature>
<protein>
    <recommendedName>
        <fullName evidence="4">O-antigen ligase domain-containing protein</fullName>
    </recommendedName>
</protein>
<organism evidence="2 3">
    <name type="scientific">Roseibacillus persicicus</name>
    <dbReference type="NCBI Taxonomy" id="454148"/>
    <lineage>
        <taxon>Bacteria</taxon>
        <taxon>Pseudomonadati</taxon>
        <taxon>Verrucomicrobiota</taxon>
        <taxon>Verrucomicrobiia</taxon>
        <taxon>Verrucomicrobiales</taxon>
        <taxon>Verrucomicrobiaceae</taxon>
        <taxon>Roseibacillus</taxon>
    </lineage>
</organism>
<keyword evidence="1" id="KW-0472">Membrane</keyword>
<dbReference type="RefSeq" id="WP_189567328.1">
    <property type="nucleotide sequence ID" value="NZ_BMXI01000002.1"/>
</dbReference>
<feature type="transmembrane region" description="Helical" evidence="1">
    <location>
        <begin position="249"/>
        <end position="268"/>
    </location>
</feature>
<keyword evidence="3" id="KW-1185">Reference proteome</keyword>
<feature type="transmembrane region" description="Helical" evidence="1">
    <location>
        <begin position="195"/>
        <end position="213"/>
    </location>
</feature>
<accession>A0A918WG11</accession>
<gene>
    <name evidence="2" type="ORF">GCM10007100_06610</name>
</gene>
<evidence type="ECO:0000313" key="2">
    <source>
        <dbReference type="EMBL" id="GHC44063.1"/>
    </source>
</evidence>